<dbReference type="Proteomes" id="UP000192872">
    <property type="component" value="Unassembled WGS sequence"/>
</dbReference>
<dbReference type="AlphaFoldDB" id="A0A1W9HR69"/>
<organism evidence="1 2">
    <name type="scientific">Candidatus Raskinella chloraquaticus</name>
    <dbReference type="NCBI Taxonomy" id="1951219"/>
    <lineage>
        <taxon>Bacteria</taxon>
        <taxon>Pseudomonadati</taxon>
        <taxon>Pseudomonadota</taxon>
        <taxon>Alphaproteobacteria</taxon>
        <taxon>Hyphomicrobiales</taxon>
        <taxon>Phreatobacteraceae</taxon>
        <taxon>Candidatus Raskinella</taxon>
    </lineage>
</organism>
<gene>
    <name evidence="1" type="ORF">A4S15_13850</name>
</gene>
<comment type="caution">
    <text evidence="1">The sequence shown here is derived from an EMBL/GenBank/DDBJ whole genome shotgun (WGS) entry which is preliminary data.</text>
</comment>
<proteinExistence type="predicted"/>
<dbReference type="STRING" id="1827387.A4S15_13850"/>
<reference evidence="1 2" key="1">
    <citation type="journal article" date="2017" name="Water Res.">
        <title>Comammox in drinking water systems.</title>
        <authorList>
            <person name="Wang Y."/>
            <person name="Ma L."/>
            <person name="Mao Y."/>
            <person name="Jiang X."/>
            <person name="Xia Y."/>
            <person name="Yu K."/>
            <person name="Li B."/>
            <person name="Zhang T."/>
        </authorList>
    </citation>
    <scope>NUCLEOTIDE SEQUENCE [LARGE SCALE GENOMIC DNA]</scope>
    <source>
        <strain evidence="1">SG_bin8</strain>
    </source>
</reference>
<evidence type="ECO:0000313" key="2">
    <source>
        <dbReference type="Proteomes" id="UP000192872"/>
    </source>
</evidence>
<evidence type="ECO:0000313" key="1">
    <source>
        <dbReference type="EMBL" id="OQW49968.1"/>
    </source>
</evidence>
<name>A0A1W9HR69_9HYPH</name>
<dbReference type="EMBL" id="LWDL01000029">
    <property type="protein sequence ID" value="OQW49968.1"/>
    <property type="molecule type" value="Genomic_DNA"/>
</dbReference>
<accession>A0A1W9HR69</accession>
<protein>
    <submittedName>
        <fullName evidence="1">Uncharacterized protein</fullName>
    </submittedName>
</protein>
<sequence>MSSIIGREKANIQQIGGKEEVVGFAVSQYAMNWVKCERVITTDSFKKEMDVMLAYSRAHIACQW</sequence>